<feature type="region of interest" description="Disordered" evidence="1">
    <location>
        <begin position="577"/>
        <end position="600"/>
    </location>
</feature>
<evidence type="ECO:0000313" key="4">
    <source>
        <dbReference type="EMBL" id="POY76043.1"/>
    </source>
</evidence>
<sequence>MTYRPAPPKRTIQETNELFSAPTSPFAWEVKTLGKRTVKCYRNLPPSLGQLWRTAAATFPDKEYIVYEGERIVYSEANERILKLASLLHETGVRKGDRVAIAMRNLPEWIISWWACHLLGGIAVAVNAWLPPTAFVHCITITEPKVVLVDEERQALLGPRVAELRQHGCCAVFSVRTQKVVQGVTRLEDALRQHKTQEVRAAEIGPEDLGTIFFTSGTTSLPKGVISTQRQFLTNRWNTATGPARALLRKGESIPAPDPNAPQRSVLLTTPLFHVMGNQSFLTLMTSMGGKLVLMYKFDAARATELICTEKLLSAGGVPNLVAQIFDEIDRQGRWNEVCLEGVSYGGGPPSSKLPSATKERLPNAMAGQGYGLTEVNSVATTIVGDDYIMRPTSCGQAPPVVSLKIVNPDSKAPVSQQAAYAAGKIGEVCIFGPNVAEGYWRDEEATRKAFDEDGWFRSGDLGYIDDEGFLFIADRAKDIIVRSGENIASVMVEDALSHHAAIKEAAVVPVPCEIHGEQVAAVVLTRPHHAVPTTKELQAHVASILPKHCIPAMILFEKDDMPRNGTGKVLKNELRTSAHREWERRGLGRGKNGEGRAKL</sequence>
<dbReference type="GO" id="GO:0016405">
    <property type="term" value="F:CoA-ligase activity"/>
    <property type="evidence" value="ECO:0007669"/>
    <property type="project" value="TreeGrafter"/>
</dbReference>
<dbReference type="Proteomes" id="UP000237144">
    <property type="component" value="Unassembled WGS sequence"/>
</dbReference>
<evidence type="ECO:0000259" key="2">
    <source>
        <dbReference type="Pfam" id="PF00501"/>
    </source>
</evidence>
<dbReference type="Gene3D" id="3.40.50.12780">
    <property type="entry name" value="N-terminal domain of ligase-like"/>
    <property type="match status" value="1"/>
</dbReference>
<dbReference type="STRING" id="741276.A0A2S5BH18"/>
<dbReference type="GO" id="GO:0019748">
    <property type="term" value="P:secondary metabolic process"/>
    <property type="evidence" value="ECO:0007669"/>
    <property type="project" value="TreeGrafter"/>
</dbReference>
<dbReference type="InterPro" id="IPR020845">
    <property type="entry name" value="AMP-binding_CS"/>
</dbReference>
<feature type="domain" description="AMP-binding enzyme C-terminal" evidence="3">
    <location>
        <begin position="493"/>
        <end position="569"/>
    </location>
</feature>
<name>A0A2S5BH18_9BASI</name>
<dbReference type="AlphaFoldDB" id="A0A2S5BH18"/>
<evidence type="ECO:0000256" key="1">
    <source>
        <dbReference type="SAM" id="MobiDB-lite"/>
    </source>
</evidence>
<dbReference type="Gene3D" id="3.30.300.30">
    <property type="match status" value="1"/>
</dbReference>
<evidence type="ECO:0000259" key="3">
    <source>
        <dbReference type="Pfam" id="PF13193"/>
    </source>
</evidence>
<dbReference type="Pfam" id="PF00501">
    <property type="entry name" value="AMP-binding"/>
    <property type="match status" value="1"/>
</dbReference>
<dbReference type="PANTHER" id="PTHR24096">
    <property type="entry name" value="LONG-CHAIN-FATTY-ACID--COA LIGASE"/>
    <property type="match status" value="1"/>
</dbReference>
<reference evidence="4 5" key="1">
    <citation type="journal article" date="2018" name="Front. Microbiol.">
        <title>Prospects for Fungal Bioremediation of Acidic Radioactive Waste Sites: Characterization and Genome Sequence of Rhodotorula taiwanensis MD1149.</title>
        <authorList>
            <person name="Tkavc R."/>
            <person name="Matrosova V.Y."/>
            <person name="Grichenko O.E."/>
            <person name="Gostincar C."/>
            <person name="Volpe R.P."/>
            <person name="Klimenkova P."/>
            <person name="Gaidamakova E.K."/>
            <person name="Zhou C.E."/>
            <person name="Stewart B.J."/>
            <person name="Lyman M.G."/>
            <person name="Malfatti S.A."/>
            <person name="Rubinfeld B."/>
            <person name="Courtot M."/>
            <person name="Singh J."/>
            <person name="Dalgard C.L."/>
            <person name="Hamilton T."/>
            <person name="Frey K.G."/>
            <person name="Gunde-Cimerman N."/>
            <person name="Dugan L."/>
            <person name="Daly M.J."/>
        </authorList>
    </citation>
    <scope>NUCLEOTIDE SEQUENCE [LARGE SCALE GENOMIC DNA]</scope>
    <source>
        <strain evidence="4 5">MD1149</strain>
    </source>
</reference>
<dbReference type="OrthoDB" id="10253115at2759"/>
<gene>
    <name evidence="4" type="ORF">BMF94_0766</name>
</gene>
<accession>A0A2S5BH18</accession>
<dbReference type="Pfam" id="PF13193">
    <property type="entry name" value="AMP-binding_C"/>
    <property type="match status" value="1"/>
</dbReference>
<feature type="domain" description="AMP-dependent synthetase/ligase" evidence="2">
    <location>
        <begin position="53"/>
        <end position="441"/>
    </location>
</feature>
<organism evidence="4 5">
    <name type="scientific">Rhodotorula taiwanensis</name>
    <dbReference type="NCBI Taxonomy" id="741276"/>
    <lineage>
        <taxon>Eukaryota</taxon>
        <taxon>Fungi</taxon>
        <taxon>Dikarya</taxon>
        <taxon>Basidiomycota</taxon>
        <taxon>Pucciniomycotina</taxon>
        <taxon>Microbotryomycetes</taxon>
        <taxon>Sporidiobolales</taxon>
        <taxon>Sporidiobolaceae</taxon>
        <taxon>Rhodotorula</taxon>
    </lineage>
</organism>
<dbReference type="InterPro" id="IPR042099">
    <property type="entry name" value="ANL_N_sf"/>
</dbReference>
<proteinExistence type="predicted"/>
<dbReference type="InterPro" id="IPR000873">
    <property type="entry name" value="AMP-dep_synth/lig_dom"/>
</dbReference>
<keyword evidence="5" id="KW-1185">Reference proteome</keyword>
<comment type="caution">
    <text evidence="4">The sequence shown here is derived from an EMBL/GenBank/DDBJ whole genome shotgun (WGS) entry which is preliminary data.</text>
</comment>
<dbReference type="InterPro" id="IPR025110">
    <property type="entry name" value="AMP-bd_C"/>
</dbReference>
<evidence type="ECO:0008006" key="6">
    <source>
        <dbReference type="Google" id="ProtNLM"/>
    </source>
</evidence>
<dbReference type="SUPFAM" id="SSF56801">
    <property type="entry name" value="Acetyl-CoA synthetase-like"/>
    <property type="match status" value="1"/>
</dbReference>
<dbReference type="PANTHER" id="PTHR24096:SF393">
    <property type="entry name" value="LIGASE, PUTATIVE-RELATED"/>
    <property type="match status" value="1"/>
</dbReference>
<protein>
    <recommendedName>
        <fullName evidence="6">Long-chain-fatty-acid--CoA ligase</fullName>
    </recommendedName>
</protein>
<dbReference type="PROSITE" id="PS00455">
    <property type="entry name" value="AMP_BINDING"/>
    <property type="match status" value="1"/>
</dbReference>
<evidence type="ECO:0000313" key="5">
    <source>
        <dbReference type="Proteomes" id="UP000237144"/>
    </source>
</evidence>
<dbReference type="InterPro" id="IPR045851">
    <property type="entry name" value="AMP-bd_C_sf"/>
</dbReference>
<dbReference type="EMBL" id="PJQD01000008">
    <property type="protein sequence ID" value="POY76043.1"/>
    <property type="molecule type" value="Genomic_DNA"/>
</dbReference>